<evidence type="ECO:0000313" key="2">
    <source>
        <dbReference type="EMBL" id="QQB15323.1"/>
    </source>
</evidence>
<sequence>MDLKRTGTAVIVNGVIALAVGVLMMVWPGATAEVVARIFACWVALIAITSLVLAPRGTRGGGRILRTILMLAFAVIVFLAPMLFAAVVTVLAGLTIIAVSTFGIGISVFVRQLGVRAWWLLTIISVVGIVIGGFFLFAPEAGIAALVVTLSIFIALVGIALVWLGWRLRKLEARIAADPHINRRGDGGGEIISGEVIE</sequence>
<feature type="transmembrane region" description="Helical" evidence="1">
    <location>
        <begin position="90"/>
        <end position="110"/>
    </location>
</feature>
<dbReference type="Proteomes" id="UP000595374">
    <property type="component" value="Chromosome"/>
</dbReference>
<keyword evidence="1" id="KW-0472">Membrane</keyword>
<keyword evidence="1" id="KW-0812">Transmembrane</keyword>
<feature type="transmembrane region" description="Helical" evidence="1">
    <location>
        <begin position="7"/>
        <end position="28"/>
    </location>
</feature>
<dbReference type="EMBL" id="CP065989">
    <property type="protein sequence ID" value="QQB15323.1"/>
    <property type="molecule type" value="Genomic_DNA"/>
</dbReference>
<accession>A0A7T4DJX4</accession>
<feature type="transmembrane region" description="Helical" evidence="1">
    <location>
        <begin position="34"/>
        <end position="53"/>
    </location>
</feature>
<dbReference type="RefSeq" id="WP_198500343.1">
    <property type="nucleotide sequence ID" value="NZ_CP065989.1"/>
</dbReference>
<evidence type="ECO:0000256" key="1">
    <source>
        <dbReference type="SAM" id="Phobius"/>
    </source>
</evidence>
<dbReference type="AlphaFoldDB" id="A0A7T4DJX4"/>
<keyword evidence="1" id="KW-1133">Transmembrane helix</keyword>
<reference evidence="2 3" key="1">
    <citation type="submission" date="2020-12" db="EMBL/GenBank/DDBJ databases">
        <title>FDA dAtabase for Regulatory Grade micrObial Sequences (FDA-ARGOS): Supporting development and validation of Infectious Disease Dx tests.</title>
        <authorList>
            <person name="Sproer C."/>
            <person name="Gronow S."/>
            <person name="Severitt S."/>
            <person name="Schroder I."/>
            <person name="Tallon L."/>
            <person name="Sadzewicz L."/>
            <person name="Zhao X."/>
            <person name="Boylan J."/>
            <person name="Ott S."/>
            <person name="Bowen H."/>
            <person name="Vavikolanu K."/>
            <person name="Mehta A."/>
            <person name="Aluvathingal J."/>
            <person name="Nadendla S."/>
            <person name="Lowell S."/>
            <person name="Myers T."/>
            <person name="Yan Y."/>
            <person name="Sichtig H."/>
        </authorList>
    </citation>
    <scope>NUCLEOTIDE SEQUENCE [LARGE SCALE GENOMIC DNA]</scope>
    <source>
        <strain evidence="2 3">FDAARGOS_990</strain>
    </source>
</reference>
<protein>
    <submittedName>
        <fullName evidence="2">DUF308 domain-containing protein</fullName>
    </submittedName>
</protein>
<dbReference type="Pfam" id="PF03729">
    <property type="entry name" value="DUF308"/>
    <property type="match status" value="2"/>
</dbReference>
<feature type="transmembrane region" description="Helical" evidence="1">
    <location>
        <begin position="117"/>
        <end position="137"/>
    </location>
</feature>
<feature type="transmembrane region" description="Helical" evidence="1">
    <location>
        <begin position="65"/>
        <end position="84"/>
    </location>
</feature>
<name>A0A7T4DJX4_9MICO</name>
<organism evidence="2 3">
    <name type="scientific">Brevibacterium casei</name>
    <dbReference type="NCBI Taxonomy" id="33889"/>
    <lineage>
        <taxon>Bacteria</taxon>
        <taxon>Bacillati</taxon>
        <taxon>Actinomycetota</taxon>
        <taxon>Actinomycetes</taxon>
        <taxon>Micrococcales</taxon>
        <taxon>Brevibacteriaceae</taxon>
        <taxon>Brevibacterium</taxon>
    </lineage>
</organism>
<evidence type="ECO:0000313" key="3">
    <source>
        <dbReference type="Proteomes" id="UP000595374"/>
    </source>
</evidence>
<gene>
    <name evidence="2" type="ORF">I6H47_05050</name>
</gene>
<feature type="transmembrane region" description="Helical" evidence="1">
    <location>
        <begin position="143"/>
        <end position="166"/>
    </location>
</feature>
<dbReference type="InterPro" id="IPR005325">
    <property type="entry name" value="DUF308_memb"/>
</dbReference>
<proteinExistence type="predicted"/>